<name>A0A543ANW5_9MICC</name>
<evidence type="ECO:0000256" key="2">
    <source>
        <dbReference type="SAM" id="Phobius"/>
    </source>
</evidence>
<feature type="transmembrane region" description="Helical" evidence="2">
    <location>
        <begin position="37"/>
        <end position="56"/>
    </location>
</feature>
<keyword evidence="5" id="KW-1185">Reference proteome</keyword>
<dbReference type="Pfam" id="PF07331">
    <property type="entry name" value="TctB"/>
    <property type="match status" value="1"/>
</dbReference>
<feature type="region of interest" description="Disordered" evidence="1">
    <location>
        <begin position="1"/>
        <end position="21"/>
    </location>
</feature>
<dbReference type="OrthoDB" id="7950028at2"/>
<feature type="transmembrane region" description="Helical" evidence="2">
    <location>
        <begin position="102"/>
        <end position="121"/>
    </location>
</feature>
<protein>
    <submittedName>
        <fullName evidence="4">Tripartite tricarboxylate transporter TctB family protein</fullName>
    </submittedName>
</protein>
<reference evidence="4 5" key="1">
    <citation type="submission" date="2019-06" db="EMBL/GenBank/DDBJ databases">
        <title>Sequencing the genomes of 1000 actinobacteria strains.</title>
        <authorList>
            <person name="Klenk H.-P."/>
        </authorList>
    </citation>
    <scope>NUCLEOTIDE SEQUENCE [LARGE SCALE GENOMIC DNA]</scope>
    <source>
        <strain evidence="4 5">DSM 24083</strain>
    </source>
</reference>
<dbReference type="Proteomes" id="UP000319746">
    <property type="component" value="Unassembled WGS sequence"/>
</dbReference>
<evidence type="ECO:0000256" key="1">
    <source>
        <dbReference type="SAM" id="MobiDB-lite"/>
    </source>
</evidence>
<sequence length="176" mass="18981">MTPQDTLDQRHSTGVIESDDSGAVRHSASKIRIRESLAVTLALVGGIAVLIGTNNIPLRGTGELGPRFWPALLGWGIVGLSVLLVTTNVLPARTSQDTPSPMTRYGATQLILTFGVLLAYLSLFNVITLWLITFVTVALLVLLYGFRGWKVLILFPGIIAAVLHILFVVLLRVPLG</sequence>
<keyword evidence="2" id="KW-0472">Membrane</keyword>
<organism evidence="4 5">
    <name type="scientific">Enteractinococcus coprophilus</name>
    <dbReference type="NCBI Taxonomy" id="1027633"/>
    <lineage>
        <taxon>Bacteria</taxon>
        <taxon>Bacillati</taxon>
        <taxon>Actinomycetota</taxon>
        <taxon>Actinomycetes</taxon>
        <taxon>Micrococcales</taxon>
        <taxon>Micrococcaceae</taxon>
    </lineage>
</organism>
<dbReference type="AlphaFoldDB" id="A0A543ANW5"/>
<gene>
    <name evidence="4" type="ORF">FB556_0717</name>
</gene>
<evidence type="ECO:0000259" key="3">
    <source>
        <dbReference type="Pfam" id="PF07331"/>
    </source>
</evidence>
<keyword evidence="2" id="KW-1133">Transmembrane helix</keyword>
<proteinExistence type="predicted"/>
<dbReference type="InterPro" id="IPR009936">
    <property type="entry name" value="DUF1468"/>
</dbReference>
<keyword evidence="2" id="KW-0812">Transmembrane</keyword>
<dbReference type="RefSeq" id="WP_141864750.1">
    <property type="nucleotide sequence ID" value="NZ_BAABAN010000016.1"/>
</dbReference>
<evidence type="ECO:0000313" key="5">
    <source>
        <dbReference type="Proteomes" id="UP000319746"/>
    </source>
</evidence>
<feature type="transmembrane region" description="Helical" evidence="2">
    <location>
        <begin position="153"/>
        <end position="173"/>
    </location>
</feature>
<accession>A0A543ANW5</accession>
<feature type="domain" description="DUF1468" evidence="3">
    <location>
        <begin position="38"/>
        <end position="175"/>
    </location>
</feature>
<feature type="transmembrane region" description="Helical" evidence="2">
    <location>
        <begin position="68"/>
        <end position="90"/>
    </location>
</feature>
<evidence type="ECO:0000313" key="4">
    <source>
        <dbReference type="EMBL" id="TQL74258.1"/>
    </source>
</evidence>
<comment type="caution">
    <text evidence="4">The sequence shown here is derived from an EMBL/GenBank/DDBJ whole genome shotgun (WGS) entry which is preliminary data.</text>
</comment>
<dbReference type="EMBL" id="VFOU01000001">
    <property type="protein sequence ID" value="TQL74258.1"/>
    <property type="molecule type" value="Genomic_DNA"/>
</dbReference>